<gene>
    <name evidence="2" type="ORF">GCM10010305_07580</name>
</gene>
<dbReference type="Proteomes" id="UP000644020">
    <property type="component" value="Unassembled WGS sequence"/>
</dbReference>
<feature type="region of interest" description="Disordered" evidence="1">
    <location>
        <begin position="56"/>
        <end position="79"/>
    </location>
</feature>
<sequence>MPTVVSFPGASVSRLTAPAFCVVKADRVVVSFPPVLRDTTATVYDAPGAAFRSDVQRAPPAAARPASRPPAASVTVTDASVPPDAVTVTCFPAAGATTDTFGGAPSAAADGAAGPPPDPAEQAVRETARATAASTGRDGRMDGTEHLREEEGKGGMPGL</sequence>
<comment type="caution">
    <text evidence="2">The sequence shown here is derived from an EMBL/GenBank/DDBJ whole genome shotgun (WGS) entry which is preliminary data.</text>
</comment>
<evidence type="ECO:0000256" key="1">
    <source>
        <dbReference type="SAM" id="MobiDB-lite"/>
    </source>
</evidence>
<reference evidence="2" key="2">
    <citation type="submission" date="2020-09" db="EMBL/GenBank/DDBJ databases">
        <authorList>
            <person name="Sun Q."/>
            <person name="Ohkuma M."/>
        </authorList>
    </citation>
    <scope>NUCLEOTIDE SEQUENCE</scope>
    <source>
        <strain evidence="2">JCM 4518</strain>
    </source>
</reference>
<feature type="region of interest" description="Disordered" evidence="1">
    <location>
        <begin position="97"/>
        <end position="159"/>
    </location>
</feature>
<name>A0A918SRD3_9ACTN</name>
<evidence type="ECO:0000313" key="3">
    <source>
        <dbReference type="Proteomes" id="UP000644020"/>
    </source>
</evidence>
<dbReference type="AlphaFoldDB" id="A0A918SRD3"/>
<protein>
    <submittedName>
        <fullName evidence="2">Uncharacterized protein</fullName>
    </submittedName>
</protein>
<keyword evidence="3" id="KW-1185">Reference proteome</keyword>
<feature type="compositionally biased region" description="Low complexity" evidence="1">
    <location>
        <begin position="57"/>
        <end position="73"/>
    </location>
</feature>
<dbReference type="EMBL" id="BMUL01000002">
    <property type="protein sequence ID" value="GHA68109.1"/>
    <property type="molecule type" value="Genomic_DNA"/>
</dbReference>
<accession>A0A918SRD3</accession>
<feature type="compositionally biased region" description="Low complexity" evidence="1">
    <location>
        <begin position="97"/>
        <end position="113"/>
    </location>
</feature>
<organism evidence="2 3">
    <name type="scientific">Streptomyces termitum</name>
    <dbReference type="NCBI Taxonomy" id="67368"/>
    <lineage>
        <taxon>Bacteria</taxon>
        <taxon>Bacillati</taxon>
        <taxon>Actinomycetota</taxon>
        <taxon>Actinomycetes</taxon>
        <taxon>Kitasatosporales</taxon>
        <taxon>Streptomycetaceae</taxon>
        <taxon>Streptomyces</taxon>
    </lineage>
</organism>
<proteinExistence type="predicted"/>
<evidence type="ECO:0000313" key="2">
    <source>
        <dbReference type="EMBL" id="GHA68109.1"/>
    </source>
</evidence>
<reference evidence="2" key="1">
    <citation type="journal article" date="2014" name="Int. J. Syst. Evol. Microbiol.">
        <title>Complete genome sequence of Corynebacterium casei LMG S-19264T (=DSM 44701T), isolated from a smear-ripened cheese.</title>
        <authorList>
            <consortium name="US DOE Joint Genome Institute (JGI-PGF)"/>
            <person name="Walter F."/>
            <person name="Albersmeier A."/>
            <person name="Kalinowski J."/>
            <person name="Ruckert C."/>
        </authorList>
    </citation>
    <scope>NUCLEOTIDE SEQUENCE</scope>
    <source>
        <strain evidence="2">JCM 4518</strain>
    </source>
</reference>
<feature type="compositionally biased region" description="Basic and acidic residues" evidence="1">
    <location>
        <begin position="137"/>
        <end position="153"/>
    </location>
</feature>